<feature type="compositionally biased region" description="Basic residues" evidence="1">
    <location>
        <begin position="65"/>
        <end position="76"/>
    </location>
</feature>
<evidence type="ECO:0000313" key="3">
    <source>
        <dbReference type="Proteomes" id="UP000007174"/>
    </source>
</evidence>
<feature type="region of interest" description="Disordered" evidence="1">
    <location>
        <begin position="57"/>
        <end position="91"/>
    </location>
</feature>
<dbReference type="HOGENOM" id="CLU_154974_0_0_1"/>
<feature type="region of interest" description="Disordered" evidence="1">
    <location>
        <begin position="30"/>
        <end position="49"/>
    </location>
</feature>
<feature type="non-terminal residue" evidence="2">
    <location>
        <position position="1"/>
    </location>
</feature>
<sequence>ELLQTLIRGRGANGQGHDAGKREYMLSSFSNQYPSSTSSTPAPASGLLASLYGNQPGAFQDFGPKQKKKGKKHRHANTSSSGGGGLVDLADPSILQARMQHQSQSNAGVGQGLFGGQSQGGYNPNMMYNTRFPGAGW</sequence>
<dbReference type="EMBL" id="CACQ02002504">
    <property type="protein sequence ID" value="CCF37536.1"/>
    <property type="molecule type" value="Genomic_DNA"/>
</dbReference>
<proteinExistence type="predicted"/>
<dbReference type="STRING" id="759273.H1VBD3"/>
<gene>
    <name evidence="2" type="ORF">CH063_08842</name>
</gene>
<evidence type="ECO:0000313" key="2">
    <source>
        <dbReference type="EMBL" id="CCF37536.1"/>
    </source>
</evidence>
<name>H1VBD3_COLHI</name>
<protein>
    <submittedName>
        <fullName evidence="2">Uncharacterized protein</fullName>
    </submittedName>
</protein>
<feature type="region of interest" description="Disordered" evidence="1">
    <location>
        <begin position="1"/>
        <end position="20"/>
    </location>
</feature>
<accession>H1VBD3</accession>
<evidence type="ECO:0000256" key="1">
    <source>
        <dbReference type="SAM" id="MobiDB-lite"/>
    </source>
</evidence>
<reference evidence="3" key="1">
    <citation type="journal article" date="2012" name="Nat. Genet.">
        <title>Lifestyle transitions in plant pathogenic Colletotrichum fungi deciphered by genome and transcriptome analyses.</title>
        <authorList>
            <person name="O'Connell R.J."/>
            <person name="Thon M.R."/>
            <person name="Hacquard S."/>
            <person name="Amyotte S.G."/>
            <person name="Kleemann J."/>
            <person name="Torres M.F."/>
            <person name="Damm U."/>
            <person name="Buiate E.A."/>
            <person name="Epstein L."/>
            <person name="Alkan N."/>
            <person name="Altmueller J."/>
            <person name="Alvarado-Balderrama L."/>
            <person name="Bauser C.A."/>
            <person name="Becker C."/>
            <person name="Birren B.W."/>
            <person name="Chen Z."/>
            <person name="Choi J."/>
            <person name="Crouch J.A."/>
            <person name="Duvick J.P."/>
            <person name="Farman M.A."/>
            <person name="Gan P."/>
            <person name="Heiman D."/>
            <person name="Henrissat B."/>
            <person name="Howard R.J."/>
            <person name="Kabbage M."/>
            <person name="Koch C."/>
            <person name="Kracher B."/>
            <person name="Kubo Y."/>
            <person name="Law A.D."/>
            <person name="Lebrun M.-H."/>
            <person name="Lee Y.-H."/>
            <person name="Miyara I."/>
            <person name="Moore N."/>
            <person name="Neumann U."/>
            <person name="Nordstroem K."/>
            <person name="Panaccione D.G."/>
            <person name="Panstruga R."/>
            <person name="Place M."/>
            <person name="Proctor R.H."/>
            <person name="Prusky D."/>
            <person name="Rech G."/>
            <person name="Reinhardt R."/>
            <person name="Rollins J.A."/>
            <person name="Rounsley S."/>
            <person name="Schardl C.L."/>
            <person name="Schwartz D.C."/>
            <person name="Shenoy N."/>
            <person name="Shirasu K."/>
            <person name="Sikhakolli U.R."/>
            <person name="Stueber K."/>
            <person name="Sukno S.A."/>
            <person name="Sweigard J.A."/>
            <person name="Takano Y."/>
            <person name="Takahara H."/>
            <person name="Trail F."/>
            <person name="van der Does H.C."/>
            <person name="Voll L.M."/>
            <person name="Will I."/>
            <person name="Young S."/>
            <person name="Zeng Q."/>
            <person name="Zhang J."/>
            <person name="Zhou S."/>
            <person name="Dickman M.B."/>
            <person name="Schulze-Lefert P."/>
            <person name="Ver Loren van Themaat E."/>
            <person name="Ma L.-J."/>
            <person name="Vaillancourt L.J."/>
        </authorList>
    </citation>
    <scope>NUCLEOTIDE SEQUENCE [LARGE SCALE GENOMIC DNA]</scope>
    <source>
        <strain evidence="3">IMI 349063</strain>
    </source>
</reference>
<dbReference type="eggNOG" id="KOG2068">
    <property type="taxonomic scope" value="Eukaryota"/>
</dbReference>
<organism evidence="2 3">
    <name type="scientific">Colletotrichum higginsianum (strain IMI 349063)</name>
    <name type="common">Crucifer anthracnose fungus</name>
    <dbReference type="NCBI Taxonomy" id="759273"/>
    <lineage>
        <taxon>Eukaryota</taxon>
        <taxon>Fungi</taxon>
        <taxon>Dikarya</taxon>
        <taxon>Ascomycota</taxon>
        <taxon>Pezizomycotina</taxon>
        <taxon>Sordariomycetes</taxon>
        <taxon>Hypocreomycetidae</taxon>
        <taxon>Glomerellales</taxon>
        <taxon>Glomerellaceae</taxon>
        <taxon>Colletotrichum</taxon>
        <taxon>Colletotrichum destructivum species complex</taxon>
    </lineage>
</organism>
<dbReference type="Proteomes" id="UP000007174">
    <property type="component" value="Unassembled WGS sequence"/>
</dbReference>
<dbReference type="AlphaFoldDB" id="H1VBD3"/>
<feature type="compositionally biased region" description="Low complexity" evidence="1">
    <location>
        <begin position="34"/>
        <end position="45"/>
    </location>
</feature>